<name>A0A9E7JPI4_9LILI</name>
<dbReference type="PANTHER" id="PTHR47205">
    <property type="entry name" value="OS07G0599000 PROTEIN"/>
    <property type="match status" value="1"/>
</dbReference>
<organism evidence="1 2">
    <name type="scientific">Musa troglodytarum</name>
    <name type="common">fe'i banana</name>
    <dbReference type="NCBI Taxonomy" id="320322"/>
    <lineage>
        <taxon>Eukaryota</taxon>
        <taxon>Viridiplantae</taxon>
        <taxon>Streptophyta</taxon>
        <taxon>Embryophyta</taxon>
        <taxon>Tracheophyta</taxon>
        <taxon>Spermatophyta</taxon>
        <taxon>Magnoliopsida</taxon>
        <taxon>Liliopsida</taxon>
        <taxon>Zingiberales</taxon>
        <taxon>Musaceae</taxon>
        <taxon>Musa</taxon>
    </lineage>
</organism>
<protein>
    <submittedName>
        <fullName evidence="1">PPR repeat</fullName>
    </submittedName>
</protein>
<dbReference type="Proteomes" id="UP001055439">
    <property type="component" value="Chromosome 2"/>
</dbReference>
<gene>
    <name evidence="1" type="ORF">MUK42_27158</name>
</gene>
<accession>A0A9E7JPI4</accession>
<dbReference type="AlphaFoldDB" id="A0A9E7JPI4"/>
<sequence>MVTTLLRSHPIFPKCLAAAPLLCSISAFPFLSQEPQLQEPPPPILPQLPRSPQPLHWEPLLPGELAEPAAPGVGPFVCGRSLVPMGLPATARTMAFFQTLDASSLMNVFADRMTSQRCSDLKQLFEF</sequence>
<evidence type="ECO:0000313" key="1">
    <source>
        <dbReference type="EMBL" id="URD89072.1"/>
    </source>
</evidence>
<dbReference type="PANTHER" id="PTHR47205:SF1">
    <property type="entry name" value="OS07G0599000 PROTEIN"/>
    <property type="match status" value="1"/>
</dbReference>
<dbReference type="EMBL" id="CP097504">
    <property type="protein sequence ID" value="URD89072.1"/>
    <property type="molecule type" value="Genomic_DNA"/>
</dbReference>
<dbReference type="InterPro" id="IPR044605">
    <property type="entry name" value="At1g26460-like"/>
</dbReference>
<evidence type="ECO:0000313" key="2">
    <source>
        <dbReference type="Proteomes" id="UP001055439"/>
    </source>
</evidence>
<dbReference type="OrthoDB" id="1675309at2759"/>
<proteinExistence type="predicted"/>
<reference evidence="1" key="1">
    <citation type="submission" date="2022-05" db="EMBL/GenBank/DDBJ databases">
        <title>The Musa troglodytarum L. genome provides insights into the mechanism of non-climacteric behaviour and enrichment of carotenoids.</title>
        <authorList>
            <person name="Wang J."/>
        </authorList>
    </citation>
    <scope>NUCLEOTIDE SEQUENCE</scope>
    <source>
        <tissue evidence="1">Leaf</tissue>
    </source>
</reference>
<keyword evidence="2" id="KW-1185">Reference proteome</keyword>